<evidence type="ECO:0000256" key="2">
    <source>
        <dbReference type="ARBA" id="ARBA00023015"/>
    </source>
</evidence>
<reference evidence="9 10" key="1">
    <citation type="submission" date="2021-05" db="EMBL/GenBank/DDBJ databases">
        <title>Novel Bacillus species.</title>
        <authorList>
            <person name="Liu G."/>
        </authorList>
    </citation>
    <scope>NUCLEOTIDE SEQUENCE [LARGE SCALE GENOMIC DNA]</scope>
    <source>
        <strain evidence="9 10">FJAT-49682</strain>
    </source>
</reference>
<dbReference type="InterPro" id="IPR013325">
    <property type="entry name" value="RNA_pol_sigma_r2"/>
</dbReference>
<dbReference type="PROSITE" id="PS01063">
    <property type="entry name" value="SIGMA70_ECF"/>
    <property type="match status" value="1"/>
</dbReference>
<dbReference type="InterPro" id="IPR014284">
    <property type="entry name" value="RNA_pol_sigma-70_dom"/>
</dbReference>
<evidence type="ECO:0000256" key="6">
    <source>
        <dbReference type="RuleBase" id="RU000716"/>
    </source>
</evidence>
<evidence type="ECO:0000313" key="9">
    <source>
        <dbReference type="EMBL" id="MBS4222515.1"/>
    </source>
</evidence>
<keyword evidence="4 6" id="KW-0238">DNA-binding</keyword>
<evidence type="ECO:0000313" key="10">
    <source>
        <dbReference type="Proteomes" id="UP000676456"/>
    </source>
</evidence>
<dbReference type="EMBL" id="JAGYPN010000001">
    <property type="protein sequence ID" value="MBS4222515.1"/>
    <property type="molecule type" value="Genomic_DNA"/>
</dbReference>
<feature type="domain" description="RNA polymerase sigma factor 70 region 4 type 2" evidence="8">
    <location>
        <begin position="102"/>
        <end position="153"/>
    </location>
</feature>
<dbReference type="AlphaFoldDB" id="A0A942UKS5"/>
<dbReference type="GO" id="GO:0006352">
    <property type="term" value="P:DNA-templated transcription initiation"/>
    <property type="evidence" value="ECO:0007669"/>
    <property type="project" value="InterPro"/>
</dbReference>
<dbReference type="PANTHER" id="PTHR43133:SF8">
    <property type="entry name" value="RNA POLYMERASE SIGMA FACTOR HI_1459-RELATED"/>
    <property type="match status" value="1"/>
</dbReference>
<dbReference type="Pfam" id="PF04542">
    <property type="entry name" value="Sigma70_r2"/>
    <property type="match status" value="1"/>
</dbReference>
<dbReference type="NCBIfam" id="TIGR02937">
    <property type="entry name" value="sigma70-ECF"/>
    <property type="match status" value="1"/>
</dbReference>
<dbReference type="PANTHER" id="PTHR43133">
    <property type="entry name" value="RNA POLYMERASE ECF-TYPE SIGMA FACTO"/>
    <property type="match status" value="1"/>
</dbReference>
<comment type="caution">
    <text evidence="9">The sequence shown here is derived from an EMBL/GenBank/DDBJ whole genome shotgun (WGS) entry which is preliminary data.</text>
</comment>
<evidence type="ECO:0000256" key="5">
    <source>
        <dbReference type="ARBA" id="ARBA00023163"/>
    </source>
</evidence>
<gene>
    <name evidence="9" type="ORF">KHA91_07050</name>
</gene>
<feature type="domain" description="RNA polymerase sigma-70 region 2" evidence="7">
    <location>
        <begin position="7"/>
        <end position="71"/>
    </location>
</feature>
<dbReference type="GO" id="GO:0006950">
    <property type="term" value="P:response to stress"/>
    <property type="evidence" value="ECO:0007669"/>
    <property type="project" value="UniProtKB-ARBA"/>
</dbReference>
<comment type="similarity">
    <text evidence="1 6">Belongs to the sigma-70 factor family. ECF subfamily.</text>
</comment>
<dbReference type="Proteomes" id="UP000676456">
    <property type="component" value="Unassembled WGS sequence"/>
</dbReference>
<dbReference type="InterPro" id="IPR013249">
    <property type="entry name" value="RNA_pol_sigma70_r4_t2"/>
</dbReference>
<dbReference type="Gene3D" id="1.10.10.10">
    <property type="entry name" value="Winged helix-like DNA-binding domain superfamily/Winged helix DNA-binding domain"/>
    <property type="match status" value="1"/>
</dbReference>
<accession>A0A942UKS5</accession>
<dbReference type="InterPro" id="IPR007627">
    <property type="entry name" value="RNA_pol_sigma70_r2"/>
</dbReference>
<evidence type="ECO:0000259" key="8">
    <source>
        <dbReference type="Pfam" id="PF08281"/>
    </source>
</evidence>
<protein>
    <recommendedName>
        <fullName evidence="6">RNA polymerase sigma factor</fullName>
    </recommendedName>
</protein>
<dbReference type="InterPro" id="IPR000838">
    <property type="entry name" value="RNA_pol_sigma70_ECF_CS"/>
</dbReference>
<proteinExistence type="inferred from homology"/>
<organism evidence="9 10">
    <name type="scientific">Lederbergia citrea</name>
    <dbReference type="NCBI Taxonomy" id="2833581"/>
    <lineage>
        <taxon>Bacteria</taxon>
        <taxon>Bacillati</taxon>
        <taxon>Bacillota</taxon>
        <taxon>Bacilli</taxon>
        <taxon>Bacillales</taxon>
        <taxon>Bacillaceae</taxon>
        <taxon>Lederbergia</taxon>
    </lineage>
</organism>
<sequence length="178" mass="21063">MLIEDWFQKYEQDITSFLIYYTGSMDVEDLVQDTFLIALKKISRFKGDSHPKTWLISIARNHVIDMYRRKRVWENIKQFLLPEQTSFNEIEDHLIKKSENSRLYKAIHQLSPQYKEVVILRGILELSSKETSDILKCNQNKVNVTYHRSLKKLREILEKEGFCLEGFQTNSGTSKEPS</sequence>
<keyword evidence="10" id="KW-1185">Reference proteome</keyword>
<dbReference type="InterPro" id="IPR036388">
    <property type="entry name" value="WH-like_DNA-bd_sf"/>
</dbReference>
<evidence type="ECO:0000259" key="7">
    <source>
        <dbReference type="Pfam" id="PF04542"/>
    </source>
</evidence>
<evidence type="ECO:0000256" key="4">
    <source>
        <dbReference type="ARBA" id="ARBA00023125"/>
    </source>
</evidence>
<name>A0A942UKS5_9BACI</name>
<keyword evidence="3 6" id="KW-0731">Sigma factor</keyword>
<keyword evidence="2 6" id="KW-0805">Transcription regulation</keyword>
<evidence type="ECO:0000256" key="1">
    <source>
        <dbReference type="ARBA" id="ARBA00010641"/>
    </source>
</evidence>
<dbReference type="GO" id="GO:0003677">
    <property type="term" value="F:DNA binding"/>
    <property type="evidence" value="ECO:0007669"/>
    <property type="project" value="UniProtKB-KW"/>
</dbReference>
<dbReference type="SUPFAM" id="SSF88659">
    <property type="entry name" value="Sigma3 and sigma4 domains of RNA polymerase sigma factors"/>
    <property type="match status" value="1"/>
</dbReference>
<dbReference type="GO" id="GO:0016987">
    <property type="term" value="F:sigma factor activity"/>
    <property type="evidence" value="ECO:0007669"/>
    <property type="project" value="UniProtKB-KW"/>
</dbReference>
<evidence type="ECO:0000256" key="3">
    <source>
        <dbReference type="ARBA" id="ARBA00023082"/>
    </source>
</evidence>
<dbReference type="Gene3D" id="1.10.1740.10">
    <property type="match status" value="1"/>
</dbReference>
<dbReference type="SUPFAM" id="SSF88946">
    <property type="entry name" value="Sigma2 domain of RNA polymerase sigma factors"/>
    <property type="match status" value="1"/>
</dbReference>
<dbReference type="CDD" id="cd06171">
    <property type="entry name" value="Sigma70_r4"/>
    <property type="match status" value="1"/>
</dbReference>
<keyword evidence="5 6" id="KW-0804">Transcription</keyword>
<dbReference type="InterPro" id="IPR013324">
    <property type="entry name" value="RNA_pol_sigma_r3/r4-like"/>
</dbReference>
<dbReference type="InterPro" id="IPR039425">
    <property type="entry name" value="RNA_pol_sigma-70-like"/>
</dbReference>
<dbReference type="Pfam" id="PF08281">
    <property type="entry name" value="Sigma70_r4_2"/>
    <property type="match status" value="1"/>
</dbReference>